<dbReference type="Pfam" id="PF03803">
    <property type="entry name" value="Scramblase"/>
    <property type="match status" value="1"/>
</dbReference>
<sequence length="249" mass="28416">MFTTVSNLPWMPRPPRNSKRCPPGLEYLAVLDKLTVHQKEELFEILVGYETTNKYAILNSLGQGIYCAFENSNCCSRNFFGHFRPFTMKVLDITKAEVIRIKRRLACESCLCPCYLQKVEIFAPPKKLIGSVHQTCSVIFPSFVVKNEKNVKVFRIKGPCCTYRICKDVEFKVISEDGQKEIGAISKAFSGVLKEAFTDADHFKVSFPLDLDVKLKATLIGALVLIDYMYYENTKTLLDPFTVMHWLSL</sequence>
<proteinExistence type="inferred from homology"/>
<dbReference type="AlphaFoldDB" id="A0A1B6KSJ6"/>
<evidence type="ECO:0000256" key="1">
    <source>
        <dbReference type="ARBA" id="ARBA00005350"/>
    </source>
</evidence>
<comment type="cofactor">
    <cofactor evidence="2">
        <name>Ca(2+)</name>
        <dbReference type="ChEBI" id="CHEBI:29108"/>
    </cofactor>
</comment>
<protein>
    <recommendedName>
        <fullName evidence="2">Phospholipid scramblase</fullName>
    </recommendedName>
</protein>
<name>A0A1B6KSJ6_9HEMI</name>
<dbReference type="InterPro" id="IPR025659">
    <property type="entry name" value="Tubby-like_C"/>
</dbReference>
<dbReference type="GO" id="GO:0005886">
    <property type="term" value="C:plasma membrane"/>
    <property type="evidence" value="ECO:0007669"/>
    <property type="project" value="TreeGrafter"/>
</dbReference>
<dbReference type="PANTHER" id="PTHR23248">
    <property type="entry name" value="PHOSPHOLIPID SCRAMBLASE-RELATED"/>
    <property type="match status" value="1"/>
</dbReference>
<evidence type="ECO:0000256" key="2">
    <source>
        <dbReference type="RuleBase" id="RU363116"/>
    </source>
</evidence>
<dbReference type="SUPFAM" id="SSF54518">
    <property type="entry name" value="Tubby C-terminal domain-like"/>
    <property type="match status" value="1"/>
</dbReference>
<comment type="function">
    <text evidence="2">May mediate accelerated ATP-independent bidirectional transbilayer migration of phospholipids upon binding calcium ions that results in a loss of phospholipid asymmetry in the plasma membrane.</text>
</comment>
<dbReference type="PANTHER" id="PTHR23248:SF4">
    <property type="entry name" value="PHOSPHOLIPID SCRAMBLASE"/>
    <property type="match status" value="1"/>
</dbReference>
<organism evidence="3">
    <name type="scientific">Graphocephala atropunctata</name>
    <dbReference type="NCBI Taxonomy" id="36148"/>
    <lineage>
        <taxon>Eukaryota</taxon>
        <taxon>Metazoa</taxon>
        <taxon>Ecdysozoa</taxon>
        <taxon>Arthropoda</taxon>
        <taxon>Hexapoda</taxon>
        <taxon>Insecta</taxon>
        <taxon>Pterygota</taxon>
        <taxon>Neoptera</taxon>
        <taxon>Paraneoptera</taxon>
        <taxon>Hemiptera</taxon>
        <taxon>Auchenorrhyncha</taxon>
        <taxon>Membracoidea</taxon>
        <taxon>Cicadellidae</taxon>
        <taxon>Cicadellinae</taxon>
        <taxon>Cicadellini</taxon>
        <taxon>Graphocephala</taxon>
    </lineage>
</organism>
<dbReference type="InterPro" id="IPR005552">
    <property type="entry name" value="Scramblase"/>
</dbReference>
<dbReference type="GO" id="GO:0017128">
    <property type="term" value="F:phospholipid scramblase activity"/>
    <property type="evidence" value="ECO:0007669"/>
    <property type="project" value="InterPro"/>
</dbReference>
<dbReference type="EMBL" id="GEBQ01025555">
    <property type="protein sequence ID" value="JAT14422.1"/>
    <property type="molecule type" value="Transcribed_RNA"/>
</dbReference>
<accession>A0A1B6KSJ6</accession>
<comment type="similarity">
    <text evidence="1 2">Belongs to the phospholipid scramblase family.</text>
</comment>
<gene>
    <name evidence="3" type="ORF">g.54394</name>
</gene>
<reference evidence="3" key="1">
    <citation type="submission" date="2015-11" db="EMBL/GenBank/DDBJ databases">
        <title>De novo transcriptome assembly of four potential Pierce s Disease insect vectors from Arizona vineyards.</title>
        <authorList>
            <person name="Tassone E.E."/>
        </authorList>
    </citation>
    <scope>NUCLEOTIDE SEQUENCE</scope>
</reference>
<keyword evidence="2" id="KW-0449">Lipoprotein</keyword>
<evidence type="ECO:0000313" key="3">
    <source>
        <dbReference type="EMBL" id="JAT14422.1"/>
    </source>
</evidence>
<keyword evidence="2" id="KW-0564">Palmitate</keyword>
<keyword evidence="2" id="KW-0106">Calcium</keyword>